<sequence length="174" mass="20409">MIDYNSETEPCWVPLMKLIETHLFDIIHTGNAAGRCIRLYGAGNYWHAFEESAYQLSLLFGTHDIILFKHKIYPFLVVMASISDDELQAYGKNHIFKRKSPGYRELVGVEISTKQYKEWHKKKRYSSSFPRLHISKKQHLNIYDFLDCKLFLGVSALCLLRRHRHTPNSADRFS</sequence>
<dbReference type="EMBL" id="JAUONL010000004">
    <property type="protein sequence ID" value="MDO6357506.1"/>
    <property type="molecule type" value="Genomic_DNA"/>
</dbReference>
<accession>A0AAW7WLB6</accession>
<dbReference type="Proteomes" id="UP001170023">
    <property type="component" value="Unassembled WGS sequence"/>
</dbReference>
<name>A0AAW7WLB6_9BACE</name>
<evidence type="ECO:0000313" key="1">
    <source>
        <dbReference type="EMBL" id="MDO6357506.1"/>
    </source>
</evidence>
<gene>
    <name evidence="1" type="ORF">Q4469_07365</name>
</gene>
<organism evidence="1 2">
    <name type="scientific">Bacteroides caccae</name>
    <dbReference type="NCBI Taxonomy" id="47678"/>
    <lineage>
        <taxon>Bacteria</taxon>
        <taxon>Pseudomonadati</taxon>
        <taxon>Bacteroidota</taxon>
        <taxon>Bacteroidia</taxon>
        <taxon>Bacteroidales</taxon>
        <taxon>Bacteroidaceae</taxon>
        <taxon>Bacteroides</taxon>
    </lineage>
</organism>
<protein>
    <submittedName>
        <fullName evidence="1">Uncharacterized protein</fullName>
    </submittedName>
</protein>
<reference evidence="1" key="1">
    <citation type="submission" date="2023-07" db="EMBL/GenBank/DDBJ databases">
        <title>Whole Genome Sequencing of Colonoscopy isolates.</title>
        <authorList>
            <person name="Surve S.V."/>
            <person name="Valls R.A."/>
            <person name="Barrak K.E."/>
            <person name="Gardner T.B."/>
            <person name="O'Toole G.A."/>
        </authorList>
    </citation>
    <scope>NUCLEOTIDE SEQUENCE</scope>
    <source>
        <strain evidence="1">GP0119</strain>
    </source>
</reference>
<dbReference type="RefSeq" id="WP_303447278.1">
    <property type="nucleotide sequence ID" value="NZ_JAUONJ010000006.1"/>
</dbReference>
<evidence type="ECO:0000313" key="2">
    <source>
        <dbReference type="Proteomes" id="UP001170023"/>
    </source>
</evidence>
<dbReference type="AlphaFoldDB" id="A0AAW7WLB6"/>
<proteinExistence type="predicted"/>
<comment type="caution">
    <text evidence="1">The sequence shown here is derived from an EMBL/GenBank/DDBJ whole genome shotgun (WGS) entry which is preliminary data.</text>
</comment>